<name>A0A2H0YR80_9BACT</name>
<gene>
    <name evidence="3" type="ORF">COT26_00280</name>
</gene>
<feature type="region of interest" description="Disordered" evidence="1">
    <location>
        <begin position="30"/>
        <end position="56"/>
    </location>
</feature>
<evidence type="ECO:0000313" key="3">
    <source>
        <dbReference type="EMBL" id="PIS41007.1"/>
    </source>
</evidence>
<dbReference type="PANTHER" id="PTHR36507">
    <property type="entry name" value="BLL1555 PROTEIN"/>
    <property type="match status" value="1"/>
</dbReference>
<dbReference type="InterPro" id="IPR035668">
    <property type="entry name" value="Amicyanin"/>
</dbReference>
<reference evidence="4" key="1">
    <citation type="submission" date="2017-09" db="EMBL/GenBank/DDBJ databases">
        <title>Depth-based differentiation of microbial function through sediment-hosted aquifers and enrichment of novel symbionts in the deep terrestrial subsurface.</title>
        <authorList>
            <person name="Probst A.J."/>
            <person name="Ladd B."/>
            <person name="Jarett J.K."/>
            <person name="Geller-Mcgrath D.E."/>
            <person name="Sieber C.M.K."/>
            <person name="Emerson J.B."/>
            <person name="Anantharaman K."/>
            <person name="Thomas B.C."/>
            <person name="Malmstrom R."/>
            <person name="Stieglmeier M."/>
            <person name="Klingl A."/>
            <person name="Woyke T."/>
            <person name="Ryan C.M."/>
            <person name="Banfield J.F."/>
        </authorList>
    </citation>
    <scope>NUCLEOTIDE SEQUENCE [LARGE SCALE GENOMIC DNA]</scope>
</reference>
<protein>
    <recommendedName>
        <fullName evidence="2">EfeO-type cupredoxin-like domain-containing protein</fullName>
    </recommendedName>
</protein>
<comment type="caution">
    <text evidence="3">The sequence shown here is derived from an EMBL/GenBank/DDBJ whole genome shotgun (WGS) entry which is preliminary data.</text>
</comment>
<organism evidence="3 4">
    <name type="scientific">Candidatus Kerfeldbacteria bacterium CG08_land_8_20_14_0_20_43_14</name>
    <dbReference type="NCBI Taxonomy" id="2014246"/>
    <lineage>
        <taxon>Bacteria</taxon>
        <taxon>Candidatus Kerfeldiibacteriota</taxon>
    </lineage>
</organism>
<dbReference type="InterPro" id="IPR028096">
    <property type="entry name" value="EfeO_Cupredoxin"/>
</dbReference>
<dbReference type="CDD" id="cd13921">
    <property type="entry name" value="Amicyanin"/>
    <property type="match status" value="1"/>
</dbReference>
<dbReference type="PANTHER" id="PTHR36507:SF1">
    <property type="entry name" value="BLL1555 PROTEIN"/>
    <property type="match status" value="1"/>
</dbReference>
<feature type="compositionally biased region" description="Polar residues" evidence="1">
    <location>
        <begin position="41"/>
        <end position="56"/>
    </location>
</feature>
<dbReference type="EMBL" id="PEXW01000008">
    <property type="protein sequence ID" value="PIS41007.1"/>
    <property type="molecule type" value="Genomic_DNA"/>
</dbReference>
<dbReference type="Proteomes" id="UP000236845">
    <property type="component" value="Unassembled WGS sequence"/>
</dbReference>
<dbReference type="AlphaFoldDB" id="A0A2H0YR80"/>
<feature type="compositionally biased region" description="Low complexity" evidence="1">
    <location>
        <begin position="30"/>
        <end position="40"/>
    </location>
</feature>
<dbReference type="InterPro" id="IPR008972">
    <property type="entry name" value="Cupredoxin"/>
</dbReference>
<evidence type="ECO:0000256" key="1">
    <source>
        <dbReference type="SAM" id="MobiDB-lite"/>
    </source>
</evidence>
<evidence type="ECO:0000259" key="2">
    <source>
        <dbReference type="Pfam" id="PF13473"/>
    </source>
</evidence>
<proteinExistence type="predicted"/>
<evidence type="ECO:0000313" key="4">
    <source>
        <dbReference type="Proteomes" id="UP000236845"/>
    </source>
</evidence>
<dbReference type="InterPro" id="IPR052721">
    <property type="entry name" value="ET_Amicyanin"/>
</dbReference>
<feature type="domain" description="EfeO-type cupredoxin-like" evidence="2">
    <location>
        <begin position="48"/>
        <end position="136"/>
    </location>
</feature>
<accession>A0A2H0YR80</accession>
<dbReference type="Gene3D" id="2.60.40.420">
    <property type="entry name" value="Cupredoxins - blue copper proteins"/>
    <property type="match status" value="1"/>
</dbReference>
<dbReference type="SUPFAM" id="SSF49503">
    <property type="entry name" value="Cupredoxins"/>
    <property type="match status" value="1"/>
</dbReference>
<dbReference type="Pfam" id="PF13473">
    <property type="entry name" value="Cupredoxin_1"/>
    <property type="match status" value="1"/>
</dbReference>
<sequence>MAKAVLIILGIIIVGGLIFLGIRSGYSSSNSNTNASNSNSGQTINQASNQPTNSNVTQRATVSIVNMSFQPATLTISPNIEVTWTNNDSVTHTVTGDTFDSGNIAPGSSFSQTFTQTGTFNYHCSIHPNMLGQIIVR</sequence>